<dbReference type="SUPFAM" id="SSF57850">
    <property type="entry name" value="RING/U-box"/>
    <property type="match status" value="1"/>
</dbReference>
<dbReference type="PANTHER" id="PTHR45977">
    <property type="entry name" value="TARGET OF ERK KINASE MPK-1"/>
    <property type="match status" value="1"/>
</dbReference>
<dbReference type="GO" id="GO:0008270">
    <property type="term" value="F:zinc ion binding"/>
    <property type="evidence" value="ECO:0007669"/>
    <property type="project" value="UniProtKB-KW"/>
</dbReference>
<dbReference type="InterPro" id="IPR001841">
    <property type="entry name" value="Znf_RING"/>
</dbReference>
<feature type="domain" description="RING-type" evidence="15">
    <location>
        <begin position="782"/>
        <end position="824"/>
    </location>
</feature>
<evidence type="ECO:0000256" key="11">
    <source>
        <dbReference type="ARBA" id="ARBA00023136"/>
    </source>
</evidence>
<evidence type="ECO:0000256" key="12">
    <source>
        <dbReference type="PROSITE-ProRule" id="PRU00175"/>
    </source>
</evidence>
<comment type="caution">
    <text evidence="16">The sequence shown here is derived from an EMBL/GenBank/DDBJ whole genome shotgun (WGS) entry which is preliminary data.</text>
</comment>
<evidence type="ECO:0000256" key="13">
    <source>
        <dbReference type="SAM" id="MobiDB-lite"/>
    </source>
</evidence>
<feature type="compositionally biased region" description="Low complexity" evidence="13">
    <location>
        <begin position="59"/>
        <end position="71"/>
    </location>
</feature>
<gene>
    <name evidence="16" type="ORF">CSUI_001679</name>
</gene>
<dbReference type="GO" id="GO:0016567">
    <property type="term" value="P:protein ubiquitination"/>
    <property type="evidence" value="ECO:0007669"/>
    <property type="project" value="TreeGrafter"/>
</dbReference>
<feature type="compositionally biased region" description="Low complexity" evidence="13">
    <location>
        <begin position="761"/>
        <end position="773"/>
    </location>
</feature>
<evidence type="ECO:0000256" key="6">
    <source>
        <dbReference type="ARBA" id="ARBA00022723"/>
    </source>
</evidence>
<dbReference type="GeneID" id="94425095"/>
<feature type="compositionally biased region" description="Low complexity" evidence="13">
    <location>
        <begin position="700"/>
        <end position="746"/>
    </location>
</feature>
<name>A0A2C6LBV7_9APIC</name>
<reference evidence="16 17" key="1">
    <citation type="journal article" date="2017" name="Int. J. Parasitol.">
        <title>The genome of the protozoan parasite Cystoisospora suis and a reverse vaccinology approach to identify vaccine candidates.</title>
        <authorList>
            <person name="Palmieri N."/>
            <person name="Shrestha A."/>
            <person name="Ruttkowski B."/>
            <person name="Beck T."/>
            <person name="Vogl C."/>
            <person name="Tomley F."/>
            <person name="Blake D.P."/>
            <person name="Joachim A."/>
        </authorList>
    </citation>
    <scope>NUCLEOTIDE SEQUENCE [LARGE SCALE GENOMIC DNA]</scope>
    <source>
        <strain evidence="16 17">Wien I</strain>
    </source>
</reference>
<evidence type="ECO:0000256" key="9">
    <source>
        <dbReference type="ARBA" id="ARBA00022833"/>
    </source>
</evidence>
<accession>A0A2C6LBV7</accession>
<keyword evidence="7 12" id="KW-0863">Zinc-finger</keyword>
<evidence type="ECO:0000256" key="7">
    <source>
        <dbReference type="ARBA" id="ARBA00022771"/>
    </source>
</evidence>
<comment type="subcellular location">
    <subcellularLocation>
        <location evidence="2">Membrane</location>
        <topology evidence="2">Multi-pass membrane protein</topology>
    </subcellularLocation>
</comment>
<feature type="region of interest" description="Disordered" evidence="13">
    <location>
        <begin position="639"/>
        <end position="662"/>
    </location>
</feature>
<feature type="transmembrane region" description="Helical" evidence="14">
    <location>
        <begin position="389"/>
        <end position="411"/>
    </location>
</feature>
<dbReference type="PROSITE" id="PS50089">
    <property type="entry name" value="ZF_RING_2"/>
    <property type="match status" value="1"/>
</dbReference>
<dbReference type="PANTHER" id="PTHR45977:SF13">
    <property type="entry name" value="GB|AAF27103.1"/>
    <property type="match status" value="1"/>
</dbReference>
<keyword evidence="9" id="KW-0862">Zinc</keyword>
<feature type="region of interest" description="Disordered" evidence="13">
    <location>
        <begin position="471"/>
        <end position="514"/>
    </location>
</feature>
<keyword evidence="11 14" id="KW-0472">Membrane</keyword>
<evidence type="ECO:0000256" key="14">
    <source>
        <dbReference type="SAM" id="Phobius"/>
    </source>
</evidence>
<comment type="catalytic activity">
    <reaction evidence="1">
        <text>S-ubiquitinyl-[E2 ubiquitin-conjugating enzyme]-L-cysteine + [acceptor protein]-L-lysine = [E2 ubiquitin-conjugating enzyme]-L-cysteine + N(6)-ubiquitinyl-[acceptor protein]-L-lysine.</text>
        <dbReference type="EC" id="2.3.2.27"/>
    </reaction>
</comment>
<evidence type="ECO:0000256" key="3">
    <source>
        <dbReference type="ARBA" id="ARBA00012483"/>
    </source>
</evidence>
<feature type="region of interest" description="Disordered" evidence="13">
    <location>
        <begin position="1"/>
        <end position="23"/>
    </location>
</feature>
<keyword evidence="6" id="KW-0479">Metal-binding</keyword>
<feature type="transmembrane region" description="Helical" evidence="14">
    <location>
        <begin position="258"/>
        <end position="277"/>
    </location>
</feature>
<dbReference type="SMART" id="SM00184">
    <property type="entry name" value="RING"/>
    <property type="match status" value="1"/>
</dbReference>
<feature type="transmembrane region" description="Helical" evidence="14">
    <location>
        <begin position="522"/>
        <end position="543"/>
    </location>
</feature>
<dbReference type="Gene3D" id="3.30.40.10">
    <property type="entry name" value="Zinc/RING finger domain, C3HC4 (zinc finger)"/>
    <property type="match status" value="1"/>
</dbReference>
<evidence type="ECO:0000256" key="5">
    <source>
        <dbReference type="ARBA" id="ARBA00022692"/>
    </source>
</evidence>
<dbReference type="Proteomes" id="UP000221165">
    <property type="component" value="Unassembled WGS sequence"/>
</dbReference>
<feature type="region of interest" description="Disordered" evidence="13">
    <location>
        <begin position="562"/>
        <end position="613"/>
    </location>
</feature>
<evidence type="ECO:0000256" key="8">
    <source>
        <dbReference type="ARBA" id="ARBA00022786"/>
    </source>
</evidence>
<evidence type="ECO:0000256" key="1">
    <source>
        <dbReference type="ARBA" id="ARBA00000900"/>
    </source>
</evidence>
<dbReference type="InterPro" id="IPR013083">
    <property type="entry name" value="Znf_RING/FYVE/PHD"/>
</dbReference>
<feature type="transmembrane region" description="Helical" evidence="14">
    <location>
        <begin position="289"/>
        <end position="305"/>
    </location>
</feature>
<keyword evidence="4" id="KW-0808">Transferase</keyword>
<feature type="transmembrane region" description="Helical" evidence="14">
    <location>
        <begin position="432"/>
        <end position="460"/>
    </location>
</feature>
<dbReference type="Pfam" id="PF13639">
    <property type="entry name" value="zf-RING_2"/>
    <property type="match status" value="1"/>
</dbReference>
<feature type="compositionally biased region" description="Basic residues" evidence="13">
    <location>
        <begin position="122"/>
        <end position="136"/>
    </location>
</feature>
<evidence type="ECO:0000256" key="4">
    <source>
        <dbReference type="ARBA" id="ARBA00022679"/>
    </source>
</evidence>
<evidence type="ECO:0000313" key="17">
    <source>
        <dbReference type="Proteomes" id="UP000221165"/>
    </source>
</evidence>
<dbReference type="EMBL" id="MIGC01000672">
    <property type="protein sequence ID" value="PHJ24463.1"/>
    <property type="molecule type" value="Genomic_DNA"/>
</dbReference>
<proteinExistence type="predicted"/>
<dbReference type="AlphaFoldDB" id="A0A2C6LBV7"/>
<dbReference type="VEuPathDB" id="ToxoDB:CSUI_001679"/>
<evidence type="ECO:0000256" key="10">
    <source>
        <dbReference type="ARBA" id="ARBA00022989"/>
    </source>
</evidence>
<dbReference type="RefSeq" id="XP_067926136.1">
    <property type="nucleotide sequence ID" value="XM_068061884.1"/>
</dbReference>
<feature type="compositionally biased region" description="Polar residues" evidence="13">
    <location>
        <begin position="217"/>
        <end position="226"/>
    </location>
</feature>
<dbReference type="CDD" id="cd16454">
    <property type="entry name" value="RING-H2_PA-TM-RING"/>
    <property type="match status" value="1"/>
</dbReference>
<organism evidence="16 17">
    <name type="scientific">Cystoisospora suis</name>
    <dbReference type="NCBI Taxonomy" id="483139"/>
    <lineage>
        <taxon>Eukaryota</taxon>
        <taxon>Sar</taxon>
        <taxon>Alveolata</taxon>
        <taxon>Apicomplexa</taxon>
        <taxon>Conoidasida</taxon>
        <taxon>Coccidia</taxon>
        <taxon>Eucoccidiorida</taxon>
        <taxon>Eimeriorina</taxon>
        <taxon>Sarcocystidae</taxon>
        <taxon>Cystoisospora</taxon>
    </lineage>
</organism>
<feature type="compositionally biased region" description="Low complexity" evidence="13">
    <location>
        <begin position="563"/>
        <end position="579"/>
    </location>
</feature>
<keyword evidence="17" id="KW-1185">Reference proteome</keyword>
<dbReference type="GO" id="GO:0016020">
    <property type="term" value="C:membrane"/>
    <property type="evidence" value="ECO:0007669"/>
    <property type="project" value="UniProtKB-SubCell"/>
</dbReference>
<dbReference type="GO" id="GO:0006511">
    <property type="term" value="P:ubiquitin-dependent protein catabolic process"/>
    <property type="evidence" value="ECO:0007669"/>
    <property type="project" value="TreeGrafter"/>
</dbReference>
<keyword evidence="10 14" id="KW-1133">Transmembrane helix</keyword>
<feature type="transmembrane region" description="Helical" evidence="14">
    <location>
        <begin position="317"/>
        <end position="338"/>
    </location>
</feature>
<evidence type="ECO:0000259" key="15">
    <source>
        <dbReference type="PROSITE" id="PS50089"/>
    </source>
</evidence>
<feature type="region of interest" description="Disordered" evidence="13">
    <location>
        <begin position="56"/>
        <end position="226"/>
    </location>
</feature>
<dbReference type="GO" id="GO:0061630">
    <property type="term" value="F:ubiquitin protein ligase activity"/>
    <property type="evidence" value="ECO:0007669"/>
    <property type="project" value="UniProtKB-EC"/>
</dbReference>
<sequence>MEQLPPPTSDKAEEATRDALCTSDSHPLPSSAVVVHSLASLFAFPVVCRRSHSSSCQFSPISSVLSSSSRSSGDDVRIPQVSSPRVAVVQESDEQRPVAMASSSPSPAFHRGAFMVAPFSRLRGHSRGRNQRRRRISVVDRHFLPRTVGSRRGPGSDLRSRTTASGDRSTRLGAAVNIRRRRAEGQEESRRPRSRQQQRPSEGDQENHHRSRVLTDISRSTYNDTSSSDGVAVGAWTGAAARRGWRTLVQRGRGNHDWTSLLSLVITVSFTCFPLLLIPQALSPQFPDFLLMIPPATSLFLVMALNHPGINSFRLPLLLFCLGPLVIVVATLAGYRWLCQFVFVPLYGVLLLKWPRTCCCFFLGIQLHLELVLISCKITDLPYSGSQGWVVGVLFACTACPFPWCVFASAYSRLSTSSSPCSPSSCFSSITFRISVLLLTLCTLWSAFNSLLIVNLFFIFPSAPLLDSGGASGTSTPSDKEAPTASPNGSTGTPAPAPPGGHFVPDSPSPTTTVETGFPRNAFLLASAAGAAALMGVVMVLLWSSISKKLNWVQGGSFTLIESGSPSQPHPQQSSGTGSTPAAGDVEDPPQRDEEGGDQRRRRRRAVGERRRLSAETPELEFVVIGPLRDNEEEVYMTRDGTSAENLGVNAPGEAGGDDREKHLKSERLLRKLKAQQFQGKGWISTCSTSEYAGVDPECSTASSPSSSASASSASASSPTLPSTTRPSSCSPVSSSSAVSPTSSAPMPRTPSEHRLPPVGPSSSPSSSSSPGSATGSFSPLCTICQERLEAGAWVCELPPCKHIFHARCLRRWLSERGTCPNCNLDLERALEAW</sequence>
<dbReference type="OrthoDB" id="333709at2759"/>
<evidence type="ECO:0000313" key="16">
    <source>
        <dbReference type="EMBL" id="PHJ24463.1"/>
    </source>
</evidence>
<keyword evidence="8" id="KW-0833">Ubl conjugation pathway</keyword>
<feature type="region of interest" description="Disordered" evidence="13">
    <location>
        <begin position="694"/>
        <end position="773"/>
    </location>
</feature>
<dbReference type="EC" id="2.3.2.27" evidence="3"/>
<feature type="compositionally biased region" description="Basic and acidic residues" evidence="13">
    <location>
        <begin position="589"/>
        <end position="599"/>
    </location>
</feature>
<protein>
    <recommendedName>
        <fullName evidence="3">RING-type E3 ubiquitin transferase</fullName>
        <ecNumber evidence="3">2.3.2.27</ecNumber>
    </recommendedName>
</protein>
<evidence type="ECO:0000256" key="2">
    <source>
        <dbReference type="ARBA" id="ARBA00004141"/>
    </source>
</evidence>
<keyword evidence="5 14" id="KW-0812">Transmembrane</keyword>